<dbReference type="PROSITE" id="PS51257">
    <property type="entry name" value="PROKAR_LIPOPROTEIN"/>
    <property type="match status" value="1"/>
</dbReference>
<evidence type="ECO:0000313" key="1">
    <source>
        <dbReference type="EMBL" id="KAF2576443.1"/>
    </source>
</evidence>
<comment type="caution">
    <text evidence="1">The sequence shown here is derived from an EMBL/GenBank/DDBJ whole genome shotgun (WGS) entry which is preliminary data.</text>
</comment>
<dbReference type="AlphaFoldDB" id="A0A8S9J4A3"/>
<protein>
    <submittedName>
        <fullName evidence="1">Uncharacterized protein</fullName>
    </submittedName>
</protein>
<name>A0A8S9J4A3_BRACR</name>
<proteinExistence type="predicted"/>
<reference evidence="1" key="1">
    <citation type="submission" date="2019-12" db="EMBL/GenBank/DDBJ databases">
        <title>Genome sequencing and annotation of Brassica cretica.</title>
        <authorList>
            <person name="Studholme D.J."/>
            <person name="Sarris P.F."/>
        </authorList>
    </citation>
    <scope>NUCLEOTIDE SEQUENCE</scope>
    <source>
        <strain evidence="1">PFS-102/07</strain>
        <tissue evidence="1">Leaf</tissue>
    </source>
</reference>
<dbReference type="EMBL" id="QGKY02001015">
    <property type="protein sequence ID" value="KAF2576443.1"/>
    <property type="molecule type" value="Genomic_DNA"/>
</dbReference>
<gene>
    <name evidence="1" type="ORF">F2Q70_00005419</name>
</gene>
<organism evidence="1">
    <name type="scientific">Brassica cretica</name>
    <name type="common">Mustard</name>
    <dbReference type="NCBI Taxonomy" id="69181"/>
    <lineage>
        <taxon>Eukaryota</taxon>
        <taxon>Viridiplantae</taxon>
        <taxon>Streptophyta</taxon>
        <taxon>Embryophyta</taxon>
        <taxon>Tracheophyta</taxon>
        <taxon>Spermatophyta</taxon>
        <taxon>Magnoliopsida</taxon>
        <taxon>eudicotyledons</taxon>
        <taxon>Gunneridae</taxon>
        <taxon>Pentapetalae</taxon>
        <taxon>rosids</taxon>
        <taxon>malvids</taxon>
        <taxon>Brassicales</taxon>
        <taxon>Brassicaceae</taxon>
        <taxon>Brassiceae</taxon>
        <taxon>Brassica</taxon>
    </lineage>
</organism>
<sequence length="94" mass="10191">MSSLKAGSIVKVDRFEAASTRPQSVLQLAISACSRDTISVCSMRPDNSLLPFAINDLSTRRSQLDTRHDQLQLATINKQSVRSSSLVGGPFNPT</sequence>
<accession>A0A8S9J4A3</accession>